<comment type="similarity">
    <text evidence="1">Belongs to the N-acylglucosamine 2-epimerase family.</text>
</comment>
<accession>A0ABY4C463</accession>
<dbReference type="InterPro" id="IPR012341">
    <property type="entry name" value="6hp_glycosidase-like_sf"/>
</dbReference>
<dbReference type="Proteomes" id="UP000830116">
    <property type="component" value="Chromosome"/>
</dbReference>
<dbReference type="RefSeq" id="WP_243534883.1">
    <property type="nucleotide sequence ID" value="NZ_CP093442.1"/>
</dbReference>
<evidence type="ECO:0000313" key="3">
    <source>
        <dbReference type="EMBL" id="UOE99721.1"/>
    </source>
</evidence>
<dbReference type="InterPro" id="IPR008928">
    <property type="entry name" value="6-hairpin_glycosidase_sf"/>
</dbReference>
<dbReference type="SUPFAM" id="SSF48208">
    <property type="entry name" value="Six-hairpin glycosidases"/>
    <property type="match status" value="1"/>
</dbReference>
<keyword evidence="2" id="KW-0413">Isomerase</keyword>
<proteinExistence type="inferred from homology"/>
<reference evidence="3" key="1">
    <citation type="submission" date="2022-03" db="EMBL/GenBank/DDBJ databases">
        <title>Genome Identification and Characterization of new species Bdellovibrio reynosense LBG001 sp. nov. from a Mexico soil sample.</title>
        <authorList>
            <person name="Camilli A."/>
            <person name="Ajao Y."/>
            <person name="Guo X."/>
        </authorList>
    </citation>
    <scope>NUCLEOTIDE SEQUENCE</scope>
    <source>
        <strain evidence="3">LBG001</strain>
    </source>
</reference>
<dbReference type="EMBL" id="CP093442">
    <property type="protein sequence ID" value="UOE99721.1"/>
    <property type="molecule type" value="Genomic_DNA"/>
</dbReference>
<dbReference type="InterPro" id="IPR010819">
    <property type="entry name" value="AGE/CE"/>
</dbReference>
<dbReference type="PANTHER" id="PTHR15108">
    <property type="entry name" value="N-ACYLGLUCOSAMINE-2-EPIMERASE"/>
    <property type="match status" value="1"/>
</dbReference>
<protein>
    <submittedName>
        <fullName evidence="3">AGE family epimerase/isomerase</fullName>
    </submittedName>
</protein>
<evidence type="ECO:0000256" key="1">
    <source>
        <dbReference type="ARBA" id="ARBA00008558"/>
    </source>
</evidence>
<keyword evidence="4" id="KW-1185">Reference proteome</keyword>
<organism evidence="3 4">
    <name type="scientific">Bdellovibrio reynosensis</name>
    <dbReference type="NCBI Taxonomy" id="2835041"/>
    <lineage>
        <taxon>Bacteria</taxon>
        <taxon>Pseudomonadati</taxon>
        <taxon>Bdellovibrionota</taxon>
        <taxon>Bdellovibrionia</taxon>
        <taxon>Bdellovibrionales</taxon>
        <taxon>Pseudobdellovibrionaceae</taxon>
        <taxon>Bdellovibrio</taxon>
    </lineage>
</organism>
<dbReference type="Gene3D" id="1.50.10.10">
    <property type="match status" value="1"/>
</dbReference>
<gene>
    <name evidence="3" type="ORF">MNR06_08435</name>
</gene>
<name>A0ABY4C463_9BACT</name>
<evidence type="ECO:0000256" key="2">
    <source>
        <dbReference type="ARBA" id="ARBA00023235"/>
    </source>
</evidence>
<sequence>MAHQYQANIETFKDWLRNDVFPLWSTKGIDRDSGGFVESLSFDGKPMDVPRRAMVQSRQIYSFLTGAKMDCCRTDLAFEAIHRGTGYMIDKFSLPSGAFSYSVNPDGTPKILNPDLYTQAFALFGLAQAYSVEARPVYKERAKQLVKYLRKERTVPGGGFTELDEKGNVSFKSNPHMHMFESAVAWMQVDRNDQDWKDLGKELVDLALNKFIDPQSQVLGEYFDSNWNHLRENGRFIYEPGHQYEWAWLMSLYEELTGKDLKSVRHQLFLLAEKHGVSKTRKVVFDEMWSDYTPKTQTSRFWPQCERIKAACRLGTEVSTGQEQYAQAADDALNTLTKFFKTPLEGTWYDMASETDTFNGTSAKASSLYHIINAMEEYANLRGKLAGV</sequence>
<dbReference type="Pfam" id="PF07221">
    <property type="entry name" value="GlcNAc_2-epim"/>
    <property type="match status" value="1"/>
</dbReference>
<evidence type="ECO:0000313" key="4">
    <source>
        <dbReference type="Proteomes" id="UP000830116"/>
    </source>
</evidence>